<keyword evidence="5 9" id="KW-0418">Kinase</keyword>
<accession>A0A250JAK8</accession>
<dbReference type="SUPFAM" id="SSF53633">
    <property type="entry name" value="Carbamate kinase-like"/>
    <property type="match status" value="1"/>
</dbReference>
<evidence type="ECO:0000259" key="8">
    <source>
        <dbReference type="Pfam" id="PF00696"/>
    </source>
</evidence>
<evidence type="ECO:0000256" key="1">
    <source>
        <dbReference type="ARBA" id="ARBA00010122"/>
    </source>
</evidence>
<dbReference type="GO" id="GO:0009090">
    <property type="term" value="P:homoserine biosynthetic process"/>
    <property type="evidence" value="ECO:0007669"/>
    <property type="project" value="TreeGrafter"/>
</dbReference>
<evidence type="ECO:0000256" key="6">
    <source>
        <dbReference type="ARBA" id="ARBA00022840"/>
    </source>
</evidence>
<keyword evidence="4" id="KW-0547">Nucleotide-binding</keyword>
<organism evidence="9 10">
    <name type="scientific">Cystobacter fuscus</name>
    <dbReference type="NCBI Taxonomy" id="43"/>
    <lineage>
        <taxon>Bacteria</taxon>
        <taxon>Pseudomonadati</taxon>
        <taxon>Myxococcota</taxon>
        <taxon>Myxococcia</taxon>
        <taxon>Myxococcales</taxon>
        <taxon>Cystobacterineae</taxon>
        <taxon>Archangiaceae</taxon>
        <taxon>Cystobacter</taxon>
    </lineage>
</organism>
<evidence type="ECO:0000256" key="7">
    <source>
        <dbReference type="ARBA" id="ARBA00047872"/>
    </source>
</evidence>
<dbReference type="InterPro" id="IPR001057">
    <property type="entry name" value="Glu/AcGlu_kinase"/>
</dbReference>
<dbReference type="PANTHER" id="PTHR21499">
    <property type="entry name" value="ASPARTATE KINASE"/>
    <property type="match status" value="1"/>
</dbReference>
<feature type="domain" description="Aspartate/glutamate/uridylate kinase" evidence="8">
    <location>
        <begin position="13"/>
        <end position="240"/>
    </location>
</feature>
<comment type="similarity">
    <text evidence="1">Belongs to the aspartokinase family.</text>
</comment>
<sequence length="270" mass="28816">MHTITGLGGVNRRQVMKFGGAALATAARIRSAAARIGAEFSRGHQVIAVVSAMGDETDRLVELAAQLSSETAHAEVDAVLAAGEQVSAGLMALALQQFGIRARSFLASQIRIRTDGCFGNAGIVEIETARLEASLSRGELPVVAGFQGVDAEERLVTLGRGGSDMTAVALAVSLRADACELFKDVDGVFAEDPRRNPHARKLERISYEQMDALVRAGAQVLQRSAVQLAARHGVRLHVRSAFHEESGTWVGHDETELPLNPTHHLQKEVA</sequence>
<dbReference type="AlphaFoldDB" id="A0A250JAK8"/>
<dbReference type="GO" id="GO:0005829">
    <property type="term" value="C:cytosol"/>
    <property type="evidence" value="ECO:0007669"/>
    <property type="project" value="TreeGrafter"/>
</dbReference>
<dbReference type="InterPro" id="IPR036393">
    <property type="entry name" value="AceGlu_kinase-like_sf"/>
</dbReference>
<dbReference type="Gene3D" id="3.40.1160.10">
    <property type="entry name" value="Acetylglutamate kinase-like"/>
    <property type="match status" value="1"/>
</dbReference>
<evidence type="ECO:0000256" key="5">
    <source>
        <dbReference type="ARBA" id="ARBA00022777"/>
    </source>
</evidence>
<dbReference type="InterPro" id="IPR041740">
    <property type="entry name" value="AKii-LysC-BS"/>
</dbReference>
<dbReference type="Pfam" id="PF00696">
    <property type="entry name" value="AA_kinase"/>
    <property type="match status" value="1"/>
</dbReference>
<keyword evidence="3" id="KW-0808">Transferase</keyword>
<reference evidence="9 10" key="1">
    <citation type="submission" date="2017-06" db="EMBL/GenBank/DDBJ databases">
        <title>Sequencing and comparative analysis of myxobacterial genomes.</title>
        <authorList>
            <person name="Rupp O."/>
            <person name="Goesmann A."/>
            <person name="Sogaard-Andersen L."/>
        </authorList>
    </citation>
    <scope>NUCLEOTIDE SEQUENCE [LARGE SCALE GENOMIC DNA]</scope>
    <source>
        <strain evidence="9 10">DSM 52655</strain>
    </source>
</reference>
<dbReference type="PRINTS" id="PR00474">
    <property type="entry name" value="GLU5KINASE"/>
</dbReference>
<protein>
    <recommendedName>
        <fullName evidence="2">aspartate kinase</fullName>
        <ecNumber evidence="2">2.7.2.4</ecNumber>
    </recommendedName>
</protein>
<comment type="catalytic activity">
    <reaction evidence="7">
        <text>L-aspartate + ATP = 4-phospho-L-aspartate + ADP</text>
        <dbReference type="Rhea" id="RHEA:23776"/>
        <dbReference type="ChEBI" id="CHEBI:29991"/>
        <dbReference type="ChEBI" id="CHEBI:30616"/>
        <dbReference type="ChEBI" id="CHEBI:57535"/>
        <dbReference type="ChEBI" id="CHEBI:456216"/>
        <dbReference type="EC" id="2.7.2.4"/>
    </reaction>
</comment>
<evidence type="ECO:0000313" key="10">
    <source>
        <dbReference type="Proteomes" id="UP000217257"/>
    </source>
</evidence>
<keyword evidence="6" id="KW-0067">ATP-binding</keyword>
<proteinExistence type="inferred from homology"/>
<dbReference type="GO" id="GO:0009089">
    <property type="term" value="P:lysine biosynthetic process via diaminopimelate"/>
    <property type="evidence" value="ECO:0007669"/>
    <property type="project" value="TreeGrafter"/>
</dbReference>
<evidence type="ECO:0000313" key="9">
    <source>
        <dbReference type="EMBL" id="ATB40949.1"/>
    </source>
</evidence>
<dbReference type="GO" id="GO:0004072">
    <property type="term" value="F:aspartate kinase activity"/>
    <property type="evidence" value="ECO:0007669"/>
    <property type="project" value="UniProtKB-EC"/>
</dbReference>
<dbReference type="PROSITE" id="PS51318">
    <property type="entry name" value="TAT"/>
    <property type="match status" value="1"/>
</dbReference>
<gene>
    <name evidence="9" type="ORF">CYFUS_006411</name>
</gene>
<dbReference type="EC" id="2.7.2.4" evidence="2"/>
<evidence type="ECO:0000256" key="4">
    <source>
        <dbReference type="ARBA" id="ARBA00022741"/>
    </source>
</evidence>
<dbReference type="Proteomes" id="UP000217257">
    <property type="component" value="Chromosome"/>
</dbReference>
<dbReference type="CDD" id="cd04261">
    <property type="entry name" value="AAK_AKii-LysC-BS"/>
    <property type="match status" value="1"/>
</dbReference>
<dbReference type="EMBL" id="CP022098">
    <property type="protein sequence ID" value="ATB40949.1"/>
    <property type="molecule type" value="Genomic_DNA"/>
</dbReference>
<dbReference type="KEGG" id="cfus:CYFUS_006411"/>
<dbReference type="RefSeq" id="WP_095988739.1">
    <property type="nucleotide sequence ID" value="NZ_CP022098.1"/>
</dbReference>
<evidence type="ECO:0000256" key="2">
    <source>
        <dbReference type="ARBA" id="ARBA00013059"/>
    </source>
</evidence>
<dbReference type="GO" id="GO:0005524">
    <property type="term" value="F:ATP binding"/>
    <property type="evidence" value="ECO:0007669"/>
    <property type="project" value="UniProtKB-KW"/>
</dbReference>
<name>A0A250JAK8_9BACT</name>
<dbReference type="InterPro" id="IPR006311">
    <property type="entry name" value="TAT_signal"/>
</dbReference>
<evidence type="ECO:0000256" key="3">
    <source>
        <dbReference type="ARBA" id="ARBA00022679"/>
    </source>
</evidence>
<dbReference type="InterPro" id="IPR001048">
    <property type="entry name" value="Asp/Glu/Uridylate_kinase"/>
</dbReference>
<dbReference type="PANTHER" id="PTHR21499:SF3">
    <property type="entry name" value="ASPARTOKINASE"/>
    <property type="match status" value="1"/>
</dbReference>